<reference evidence="9" key="3">
    <citation type="submission" date="2011-05" db="EMBL/GenBank/DDBJ databases">
        <title>Complete sequence of Methylomonas methanica MC09.</title>
        <authorList>
            <consortium name="US DOE Joint Genome Institute"/>
            <person name="Lucas S."/>
            <person name="Han J."/>
            <person name="Lapidus A."/>
            <person name="Cheng J.-F."/>
            <person name="Goodwin L."/>
            <person name="Pitluck S."/>
            <person name="Peters L."/>
            <person name="Mikhailova N."/>
            <person name="Teshima H."/>
            <person name="Han C."/>
            <person name="Tapia R."/>
            <person name="Land M."/>
            <person name="Hauser L."/>
            <person name="Kyrpides N."/>
            <person name="Ivanova N."/>
            <person name="Pagani I."/>
            <person name="Stein L."/>
            <person name="Woyke T."/>
        </authorList>
    </citation>
    <scope>NUCLEOTIDE SEQUENCE [LARGE SCALE GENOMIC DNA]</scope>
    <source>
        <strain evidence="9">MC09</strain>
    </source>
</reference>
<keyword evidence="2" id="KW-0175">Coiled coil</keyword>
<dbReference type="CDD" id="cd01948">
    <property type="entry name" value="EAL"/>
    <property type="match status" value="1"/>
</dbReference>
<organism evidence="8 9">
    <name type="scientific">Methylomonas methanica (strain DSM 25384 / MC09)</name>
    <dbReference type="NCBI Taxonomy" id="857087"/>
    <lineage>
        <taxon>Bacteria</taxon>
        <taxon>Pseudomonadati</taxon>
        <taxon>Pseudomonadota</taxon>
        <taxon>Gammaproteobacteria</taxon>
        <taxon>Methylococcales</taxon>
        <taxon>Methylococcaceae</taxon>
        <taxon>Methylomonas</taxon>
    </lineage>
</organism>
<feature type="domain" description="PAC" evidence="5">
    <location>
        <begin position="250"/>
        <end position="302"/>
    </location>
</feature>
<keyword evidence="3" id="KW-0472">Membrane</keyword>
<dbReference type="InterPro" id="IPR000014">
    <property type="entry name" value="PAS"/>
</dbReference>
<feature type="transmembrane region" description="Helical" evidence="3">
    <location>
        <begin position="26"/>
        <end position="52"/>
    </location>
</feature>
<dbReference type="NCBIfam" id="TIGR00254">
    <property type="entry name" value="GGDEF"/>
    <property type="match status" value="1"/>
</dbReference>
<dbReference type="PANTHER" id="PTHR44757">
    <property type="entry name" value="DIGUANYLATE CYCLASE DGCP"/>
    <property type="match status" value="1"/>
</dbReference>
<dbReference type="SUPFAM" id="SSF55785">
    <property type="entry name" value="PYP-like sensor domain (PAS domain)"/>
    <property type="match status" value="2"/>
</dbReference>
<proteinExistence type="predicted"/>
<dbReference type="NCBIfam" id="TIGR00229">
    <property type="entry name" value="sensory_box"/>
    <property type="match status" value="2"/>
</dbReference>
<dbReference type="Pfam" id="PF00563">
    <property type="entry name" value="EAL"/>
    <property type="match status" value="1"/>
</dbReference>
<dbReference type="InterPro" id="IPR058544">
    <property type="entry name" value="ETR1_N"/>
</dbReference>
<dbReference type="InterPro" id="IPR035919">
    <property type="entry name" value="EAL_sf"/>
</dbReference>
<dbReference type="SMART" id="SM00267">
    <property type="entry name" value="GGDEF"/>
    <property type="match status" value="1"/>
</dbReference>
<feature type="domain" description="PAC" evidence="5">
    <location>
        <begin position="372"/>
        <end position="424"/>
    </location>
</feature>
<evidence type="ECO:0000256" key="1">
    <source>
        <dbReference type="ARBA" id="ARBA00001946"/>
    </source>
</evidence>
<dbReference type="PROSITE" id="PS50112">
    <property type="entry name" value="PAS"/>
    <property type="match status" value="2"/>
</dbReference>
<evidence type="ECO:0000313" key="8">
    <source>
        <dbReference type="EMBL" id="AEG00309.1"/>
    </source>
</evidence>
<keyword evidence="3" id="KW-0812">Transmembrane</keyword>
<dbReference type="PROSITE" id="PS50887">
    <property type="entry name" value="GGDEF"/>
    <property type="match status" value="1"/>
</dbReference>
<dbReference type="PROSITE" id="PS50883">
    <property type="entry name" value="EAL"/>
    <property type="match status" value="1"/>
</dbReference>
<dbReference type="InterPro" id="IPR013656">
    <property type="entry name" value="PAS_4"/>
</dbReference>
<dbReference type="InterPro" id="IPR000700">
    <property type="entry name" value="PAS-assoc_C"/>
</dbReference>
<dbReference type="GO" id="GO:0003824">
    <property type="term" value="F:catalytic activity"/>
    <property type="evidence" value="ECO:0007669"/>
    <property type="project" value="UniProtKB-ARBA"/>
</dbReference>
<dbReference type="Pfam" id="PF00990">
    <property type="entry name" value="GGDEF"/>
    <property type="match status" value="1"/>
</dbReference>
<feature type="domain" description="EAL" evidence="6">
    <location>
        <begin position="598"/>
        <end position="852"/>
    </location>
</feature>
<dbReference type="Pfam" id="PF13426">
    <property type="entry name" value="PAS_9"/>
    <property type="match status" value="1"/>
</dbReference>
<gene>
    <name evidence="8" type="ordered locus">Metme_1893</name>
</gene>
<dbReference type="InterPro" id="IPR000160">
    <property type="entry name" value="GGDEF_dom"/>
</dbReference>
<dbReference type="PANTHER" id="PTHR44757:SF2">
    <property type="entry name" value="BIOFILM ARCHITECTURE MAINTENANCE PROTEIN MBAA"/>
    <property type="match status" value="1"/>
</dbReference>
<keyword evidence="9" id="KW-1185">Reference proteome</keyword>
<protein>
    <submittedName>
        <fullName evidence="8">Diguanylate cyclase/phosphodiesterase with PAS/PAC sensor(S)</fullName>
    </submittedName>
</protein>
<dbReference type="KEGG" id="mmt:Metme_1893"/>
<feature type="transmembrane region" description="Helical" evidence="3">
    <location>
        <begin position="64"/>
        <end position="87"/>
    </location>
</feature>
<dbReference type="SMART" id="SM00086">
    <property type="entry name" value="PAC"/>
    <property type="match status" value="2"/>
</dbReference>
<dbReference type="PROSITE" id="PS50113">
    <property type="entry name" value="PAC"/>
    <property type="match status" value="2"/>
</dbReference>
<dbReference type="InterPro" id="IPR001610">
    <property type="entry name" value="PAC"/>
</dbReference>
<comment type="cofactor">
    <cofactor evidence="1">
        <name>Mg(2+)</name>
        <dbReference type="ChEBI" id="CHEBI:18420"/>
    </cofactor>
</comment>
<evidence type="ECO:0000259" key="7">
    <source>
        <dbReference type="PROSITE" id="PS50887"/>
    </source>
</evidence>
<dbReference type="InterPro" id="IPR001633">
    <property type="entry name" value="EAL_dom"/>
</dbReference>
<dbReference type="SUPFAM" id="SSF141868">
    <property type="entry name" value="EAL domain-like"/>
    <property type="match status" value="1"/>
</dbReference>
<sequence>MGEFFSDAFNLTGLIPHGYCLKWNPLLLWSLVGSDSIIAVSYFSIPFALWYFTRKRPDIRDRWLFTLFGLFIVACGITHLLDVITIWRPNYWANATAKLVTAAFSFGTAVIIWLKMPEALLAPSVAQLEQAKSELEVLNAELEQRVAERTEALADSNTQLEATLNELTTVHGHLQTEKALLRGLIDNIPDYIFVKNVDSTYVACNKAVESYFGAPESEIIGKSDFDFVNVETAKLFRSTDREILDSNKVGLSEEWITHPDGRELCLETMKIPFRDDQHKILGLIGVARNITERKQADLKLQLAAKVFSHAREGIMIADAAGTIIEVNDTFTRITGYSREEVLGQNPRILQSGRQSAEFYADMWKALLEKGHWYGEIWNRHKNGKVFAEMITISAVNDAAGNAQNYVALFTDITQMKEHQRELEHIAHYDALTGLPNRVLLTDRLQQAMLQNERRNQSLALVYLDLDGFKAVNDSYDHQVGDELLIAISKRMKDALREGDTLARIGGDEFVAILVDLEQLTDCEQVLVRLLQAASSPIRLHNTELRLSASIGVTLHPQDDVDADQLIRHADQAMYSAKQEGKNRYHLFDVEHDAAIKTQQERLAEIRSALDNQEFELYYQPKINIVTGEVIGAEALIRWRHPQLGLLPPADFLPFIETHPISVSLGEWVIDSVLSQMREWYARGIDIVVSVNIGARHFQQSDFVQRVALLLLAHADIQPSRLELEVLETNALEDLAAVSKKIKACREMGVRFALDDFGTGFSSLTYLRHLPVDILKIDQSFVRDMLVDQDDLAIVNGVIGLANTFSLQVIAEGVESMSHANKLVAMGCQLAQGFGVAHPMPATEIPEWVNGWQKKAGWKQ</sequence>
<dbReference type="Gene3D" id="3.20.20.450">
    <property type="entry name" value="EAL domain"/>
    <property type="match status" value="1"/>
</dbReference>
<feature type="domain" description="PAS" evidence="4">
    <location>
        <begin position="177"/>
        <end position="247"/>
    </location>
</feature>
<dbReference type="Gene3D" id="3.30.70.270">
    <property type="match status" value="1"/>
</dbReference>
<dbReference type="EMBL" id="CP002738">
    <property type="protein sequence ID" value="AEG00309.1"/>
    <property type="molecule type" value="Genomic_DNA"/>
</dbReference>
<dbReference type="FunFam" id="3.30.70.270:FF:000001">
    <property type="entry name" value="Diguanylate cyclase domain protein"/>
    <property type="match status" value="1"/>
</dbReference>
<dbReference type="Proteomes" id="UP000008888">
    <property type="component" value="Chromosome"/>
</dbReference>
<evidence type="ECO:0000313" key="9">
    <source>
        <dbReference type="Proteomes" id="UP000008888"/>
    </source>
</evidence>
<keyword evidence="3" id="KW-1133">Transmembrane helix</keyword>
<dbReference type="eggNOG" id="COG4191">
    <property type="taxonomic scope" value="Bacteria"/>
</dbReference>
<evidence type="ECO:0000259" key="4">
    <source>
        <dbReference type="PROSITE" id="PS50112"/>
    </source>
</evidence>
<dbReference type="Gene3D" id="3.30.450.20">
    <property type="entry name" value="PAS domain"/>
    <property type="match status" value="2"/>
</dbReference>
<dbReference type="CDD" id="cd00130">
    <property type="entry name" value="PAS"/>
    <property type="match status" value="2"/>
</dbReference>
<dbReference type="SMART" id="SM00091">
    <property type="entry name" value="PAS"/>
    <property type="match status" value="2"/>
</dbReference>
<evidence type="ECO:0000259" key="6">
    <source>
        <dbReference type="PROSITE" id="PS50883"/>
    </source>
</evidence>
<dbReference type="eggNOG" id="COG5001">
    <property type="taxonomic scope" value="Bacteria"/>
</dbReference>
<name>G0A493_METMM</name>
<dbReference type="SUPFAM" id="SSF55073">
    <property type="entry name" value="Nucleotide cyclase"/>
    <property type="match status" value="1"/>
</dbReference>
<dbReference type="InterPro" id="IPR029787">
    <property type="entry name" value="Nucleotide_cyclase"/>
</dbReference>
<dbReference type="STRING" id="857087.Metme_1893"/>
<dbReference type="SMART" id="SM00052">
    <property type="entry name" value="EAL"/>
    <property type="match status" value="1"/>
</dbReference>
<reference evidence="8 9" key="1">
    <citation type="journal article" date="2011" name="J. Bacteriol.">
        <title>Complete Genome Sequence of the Aerobic Marine Methanotroph Methylomonas methanica MC09.</title>
        <authorList>
            <person name="Boden R."/>
            <person name="Cunliffe M."/>
            <person name="Scanlan J."/>
            <person name="Moussard H."/>
            <person name="Kits K.D."/>
            <person name="Klotz M.G."/>
            <person name="Jetten M.S."/>
            <person name="Vuilleumier S."/>
            <person name="Han J."/>
            <person name="Peters L."/>
            <person name="Mikhailova N."/>
            <person name="Teshima H."/>
            <person name="Tapia R."/>
            <person name="Kyrpides N."/>
            <person name="Ivanova N."/>
            <person name="Pagani I."/>
            <person name="Cheng J.F."/>
            <person name="Goodwin L."/>
            <person name="Han C."/>
            <person name="Hauser L."/>
            <person name="Land M.L."/>
            <person name="Lapidus A."/>
            <person name="Lucas S."/>
            <person name="Pitluck S."/>
            <person name="Woyke T."/>
            <person name="Stein L."/>
            <person name="Murrell J.C."/>
        </authorList>
    </citation>
    <scope>NUCLEOTIDE SEQUENCE [LARGE SCALE GENOMIC DNA]</scope>
    <source>
        <strain evidence="8 9">MC09</strain>
    </source>
</reference>
<dbReference type="InterPro" id="IPR035965">
    <property type="entry name" value="PAS-like_dom_sf"/>
</dbReference>
<feature type="domain" description="GGDEF" evidence="7">
    <location>
        <begin position="456"/>
        <end position="589"/>
    </location>
</feature>
<accession>G0A493</accession>
<dbReference type="HOGENOM" id="CLU_000445_70_20_6"/>
<feature type="domain" description="PAS" evidence="4">
    <location>
        <begin position="299"/>
        <end position="345"/>
    </location>
</feature>
<reference key="2">
    <citation type="submission" date="2011-05" db="EMBL/GenBank/DDBJ databases">
        <title>Complete genome sequence of the aerobic marine methanotroph Methylomonas methanica MC09.</title>
        <authorList>
            <person name="Boden R."/>
            <person name="Cunliffe M."/>
            <person name="Scanlan J."/>
            <person name="Moussard H."/>
            <person name="Kits K.D."/>
            <person name="Klotz M."/>
            <person name="Jetten M."/>
            <person name="Vuilleumier S."/>
            <person name="Han J."/>
            <person name="Peters L."/>
            <person name="Mikhailova N."/>
            <person name="Teshima H."/>
            <person name="Tapia R."/>
            <person name="Kyrpides N."/>
            <person name="Ivanova N."/>
            <person name="Pagani I."/>
            <person name="Cheng J.-F."/>
            <person name="Goodwin L."/>
            <person name="Han C."/>
            <person name="Hauser L."/>
            <person name="Land M."/>
            <person name="Lapidus A."/>
            <person name="Lucas S."/>
            <person name="Pitluck S."/>
            <person name="Woyke T."/>
            <person name="Stein L.Y."/>
            <person name="Murrell C."/>
        </authorList>
    </citation>
    <scope>NUCLEOTIDE SEQUENCE</scope>
    <source>
        <strain>MC09</strain>
    </source>
</reference>
<feature type="coiled-coil region" evidence="2">
    <location>
        <begin position="125"/>
        <end position="159"/>
    </location>
</feature>
<dbReference type="Pfam" id="PF25487">
    <property type="entry name" value="ETR1_N"/>
    <property type="match status" value="1"/>
</dbReference>
<evidence type="ECO:0000256" key="2">
    <source>
        <dbReference type="SAM" id="Coils"/>
    </source>
</evidence>
<evidence type="ECO:0000256" key="3">
    <source>
        <dbReference type="SAM" id="Phobius"/>
    </source>
</evidence>
<dbReference type="Pfam" id="PF08448">
    <property type="entry name" value="PAS_4"/>
    <property type="match status" value="1"/>
</dbReference>
<dbReference type="CDD" id="cd01949">
    <property type="entry name" value="GGDEF"/>
    <property type="match status" value="1"/>
</dbReference>
<dbReference type="InterPro" id="IPR052155">
    <property type="entry name" value="Biofilm_reg_signaling"/>
</dbReference>
<dbReference type="RefSeq" id="WP_013818560.1">
    <property type="nucleotide sequence ID" value="NC_015572.1"/>
</dbReference>
<dbReference type="AlphaFoldDB" id="G0A493"/>
<dbReference type="InterPro" id="IPR043128">
    <property type="entry name" value="Rev_trsase/Diguanyl_cyclase"/>
</dbReference>
<evidence type="ECO:0000259" key="5">
    <source>
        <dbReference type="PROSITE" id="PS50113"/>
    </source>
</evidence>